<proteinExistence type="predicted"/>
<protein>
    <submittedName>
        <fullName evidence="1">Uncharacterized protein</fullName>
    </submittedName>
</protein>
<name>A0A6S6QZK7_9FIRM</name>
<dbReference type="KEGG" id="acel:acsn021_02810"/>
<dbReference type="EMBL" id="AP023367">
    <property type="protein sequence ID" value="BCJ92712.1"/>
    <property type="molecule type" value="Genomic_DNA"/>
</dbReference>
<reference evidence="1 2" key="1">
    <citation type="journal article" date="2016" name="Int. J. Syst. Evol. Microbiol.">
        <title>Descriptions of Anaerotaenia torta gen. nov., sp. nov. and Anaerocolumna cellulosilytica gen. nov., sp. nov. isolated from a methanogenic reactor of cattle waste.</title>
        <authorList>
            <person name="Uek A."/>
            <person name="Ohtaki Y."/>
            <person name="Kaku N."/>
            <person name="Ueki K."/>
        </authorList>
    </citation>
    <scope>NUCLEOTIDE SEQUENCE [LARGE SCALE GENOMIC DNA]</scope>
    <source>
        <strain evidence="1 2">SN021</strain>
    </source>
</reference>
<evidence type="ECO:0000313" key="2">
    <source>
        <dbReference type="Proteomes" id="UP000515561"/>
    </source>
</evidence>
<sequence length="232" mass="25771">MKNKLLALLTVMCLLFINYTTVIAQSIKAKDVNLIEANIKGCNITFKKGTSKSYKFSYYGTASDTIYDFKTSIEDDVLKIDLRYIGNDKAPSIKEGGIVVKVPDKAKLSLDITGSSSAGITLNNINLDTNLNTESCAVIITNDKAENKITIESKYDSYEIISASPKKEFNIKANGSAIDFKLNKAPKNLHFKLTEKNADVVIPKTWRYDYSIGSGKPDMVIDIVDSVFELYY</sequence>
<gene>
    <name evidence="1" type="ORF">acsn021_02810</name>
</gene>
<accession>A0A6S6QZK7</accession>
<evidence type="ECO:0000313" key="1">
    <source>
        <dbReference type="EMBL" id="BCJ92712.1"/>
    </source>
</evidence>
<keyword evidence="2" id="KW-1185">Reference proteome</keyword>
<dbReference type="AlphaFoldDB" id="A0A6S6QZK7"/>
<organism evidence="1 2">
    <name type="scientific">Anaerocolumna cellulosilytica</name>
    <dbReference type="NCBI Taxonomy" id="433286"/>
    <lineage>
        <taxon>Bacteria</taxon>
        <taxon>Bacillati</taxon>
        <taxon>Bacillota</taxon>
        <taxon>Clostridia</taxon>
        <taxon>Lachnospirales</taxon>
        <taxon>Lachnospiraceae</taxon>
        <taxon>Anaerocolumna</taxon>
    </lineage>
</organism>
<dbReference type="RefSeq" id="WP_184093761.1">
    <property type="nucleotide sequence ID" value="NZ_AP023367.1"/>
</dbReference>
<dbReference type="Proteomes" id="UP000515561">
    <property type="component" value="Chromosome"/>
</dbReference>